<evidence type="ECO:0000313" key="6">
    <source>
        <dbReference type="EMBL" id="GGE70224.1"/>
    </source>
</evidence>
<reference evidence="6" key="2">
    <citation type="submission" date="2020-09" db="EMBL/GenBank/DDBJ databases">
        <authorList>
            <person name="Sun Q."/>
            <person name="Zhou Y."/>
        </authorList>
    </citation>
    <scope>NUCLEOTIDE SEQUENCE</scope>
    <source>
        <strain evidence="6">CGMCC 1.15388</strain>
    </source>
</reference>
<evidence type="ECO:0000256" key="2">
    <source>
        <dbReference type="ARBA" id="ARBA00006906"/>
    </source>
</evidence>
<organism evidence="6 7">
    <name type="scientific">Nesterenkonia cremea</name>
    <dbReference type="NCBI Taxonomy" id="1882340"/>
    <lineage>
        <taxon>Bacteria</taxon>
        <taxon>Bacillati</taxon>
        <taxon>Actinomycetota</taxon>
        <taxon>Actinomycetes</taxon>
        <taxon>Micrococcales</taxon>
        <taxon>Micrococcaceae</taxon>
        <taxon>Nesterenkonia</taxon>
    </lineage>
</organism>
<gene>
    <name evidence="6" type="ORF">GCM10011401_16850</name>
</gene>
<dbReference type="Pfam" id="PF01081">
    <property type="entry name" value="Aldolase"/>
    <property type="match status" value="1"/>
</dbReference>
<dbReference type="RefSeq" id="WP_229658907.1">
    <property type="nucleotide sequence ID" value="NZ_BMIS01000006.1"/>
</dbReference>
<dbReference type="EMBL" id="BMIS01000006">
    <property type="protein sequence ID" value="GGE70224.1"/>
    <property type="molecule type" value="Genomic_DNA"/>
</dbReference>
<dbReference type="InterPro" id="IPR013785">
    <property type="entry name" value="Aldolase_TIM"/>
</dbReference>
<sequence length="89" mass="9186">MVTTDIAQNPDRLFPADPAQREVARRLYAPVPDVVFCPTGGISAANAPDYLGLSNVACVGGSWLTPMDAVAAGGCGEITRRAREAAALA</sequence>
<dbReference type="SUPFAM" id="SSF51569">
    <property type="entry name" value="Aldolase"/>
    <property type="match status" value="1"/>
</dbReference>
<keyword evidence="7" id="KW-1185">Reference proteome</keyword>
<evidence type="ECO:0000256" key="3">
    <source>
        <dbReference type="ARBA" id="ARBA00011233"/>
    </source>
</evidence>
<comment type="caution">
    <text evidence="6">The sequence shown here is derived from an EMBL/GenBank/DDBJ whole genome shotgun (WGS) entry which is preliminary data.</text>
</comment>
<dbReference type="PANTHER" id="PTHR30246:SF1">
    <property type="entry name" value="2-DEHYDRO-3-DEOXY-6-PHOSPHOGALACTONATE ALDOLASE-RELATED"/>
    <property type="match status" value="1"/>
</dbReference>
<evidence type="ECO:0000256" key="1">
    <source>
        <dbReference type="ARBA" id="ARBA00004761"/>
    </source>
</evidence>
<name>A0A917EQ68_9MICC</name>
<evidence type="ECO:0000256" key="4">
    <source>
        <dbReference type="ARBA" id="ARBA00023239"/>
    </source>
</evidence>
<accession>A0A917EQ68</accession>
<dbReference type="AlphaFoldDB" id="A0A917EQ68"/>
<evidence type="ECO:0000256" key="5">
    <source>
        <dbReference type="ARBA" id="ARBA00023277"/>
    </source>
</evidence>
<comment type="similarity">
    <text evidence="2">Belongs to the KHG/KDPG aldolase family.</text>
</comment>
<dbReference type="GO" id="GO:0016829">
    <property type="term" value="F:lyase activity"/>
    <property type="evidence" value="ECO:0007669"/>
    <property type="project" value="UniProtKB-KW"/>
</dbReference>
<dbReference type="InterPro" id="IPR000887">
    <property type="entry name" value="Aldlse_KDPG_KHG"/>
</dbReference>
<reference evidence="6" key="1">
    <citation type="journal article" date="2014" name="Int. J. Syst. Evol. Microbiol.">
        <title>Complete genome sequence of Corynebacterium casei LMG S-19264T (=DSM 44701T), isolated from a smear-ripened cheese.</title>
        <authorList>
            <consortium name="US DOE Joint Genome Institute (JGI-PGF)"/>
            <person name="Walter F."/>
            <person name="Albersmeier A."/>
            <person name="Kalinowski J."/>
            <person name="Ruckert C."/>
        </authorList>
    </citation>
    <scope>NUCLEOTIDE SEQUENCE</scope>
    <source>
        <strain evidence="6">CGMCC 1.15388</strain>
    </source>
</reference>
<evidence type="ECO:0000313" key="7">
    <source>
        <dbReference type="Proteomes" id="UP000633136"/>
    </source>
</evidence>
<comment type="pathway">
    <text evidence="1">Carbohydrate acid metabolism.</text>
</comment>
<proteinExistence type="inferred from homology"/>
<dbReference type="PANTHER" id="PTHR30246">
    <property type="entry name" value="2-KETO-3-DEOXY-6-PHOSPHOGLUCONATE ALDOLASE"/>
    <property type="match status" value="1"/>
</dbReference>
<keyword evidence="5" id="KW-0119">Carbohydrate metabolism</keyword>
<keyword evidence="4" id="KW-0456">Lyase</keyword>
<dbReference type="Proteomes" id="UP000633136">
    <property type="component" value="Unassembled WGS sequence"/>
</dbReference>
<comment type="subunit">
    <text evidence="3">Homotrimer.</text>
</comment>
<protein>
    <submittedName>
        <fullName evidence="6">Uncharacterized protein</fullName>
    </submittedName>
</protein>
<dbReference type="Gene3D" id="3.20.20.70">
    <property type="entry name" value="Aldolase class I"/>
    <property type="match status" value="1"/>
</dbReference>